<gene>
    <name evidence="1" type="primary">CLP1_2</name>
    <name evidence="1" type="ORF">EV182_005531</name>
</gene>
<reference evidence="1" key="1">
    <citation type="submission" date="2022-06" db="EMBL/GenBank/DDBJ databases">
        <title>Phylogenomic reconstructions and comparative analyses of Kickxellomycotina fungi.</title>
        <authorList>
            <person name="Reynolds N.K."/>
            <person name="Stajich J.E."/>
            <person name="Barry K."/>
            <person name="Grigoriev I.V."/>
            <person name="Crous P."/>
            <person name="Smith M.E."/>
        </authorList>
    </citation>
    <scope>NUCLEOTIDE SEQUENCE</scope>
    <source>
        <strain evidence="1">RSA 2271</strain>
    </source>
</reference>
<organism evidence="1 2">
    <name type="scientific">Spiromyces aspiralis</name>
    <dbReference type="NCBI Taxonomy" id="68401"/>
    <lineage>
        <taxon>Eukaryota</taxon>
        <taxon>Fungi</taxon>
        <taxon>Fungi incertae sedis</taxon>
        <taxon>Zoopagomycota</taxon>
        <taxon>Kickxellomycotina</taxon>
        <taxon>Kickxellomycetes</taxon>
        <taxon>Kickxellales</taxon>
        <taxon>Kickxellaceae</taxon>
        <taxon>Spiromyces</taxon>
    </lineage>
</organism>
<evidence type="ECO:0000313" key="2">
    <source>
        <dbReference type="Proteomes" id="UP001145114"/>
    </source>
</evidence>
<comment type="caution">
    <text evidence="1">The sequence shown here is derived from an EMBL/GenBank/DDBJ whole genome shotgun (WGS) entry which is preliminary data.</text>
</comment>
<sequence length="148" mass="16625">MHDLRSRQIRDYFNGTLNEPCSSFSVVSSLDGLLFYRVNEDVVAPSSTLPLGETRKLQDSWFVKVEPNESLLHSVLAVLDVEFDPSGDAGEPKEKDLANANVHGFVHVTRVDPQKRRIEFLAPMPGRLPRGVLVCGNFVWMDIYKHSG</sequence>
<dbReference type="EC" id="2.7.1.78" evidence="1"/>
<dbReference type="EMBL" id="JAMZIH010002004">
    <property type="protein sequence ID" value="KAJ1677744.1"/>
    <property type="molecule type" value="Genomic_DNA"/>
</dbReference>
<name>A0ACC1HMM0_9FUNG</name>
<evidence type="ECO:0000313" key="1">
    <source>
        <dbReference type="EMBL" id="KAJ1677744.1"/>
    </source>
</evidence>
<keyword evidence="2" id="KW-1185">Reference proteome</keyword>
<proteinExistence type="predicted"/>
<protein>
    <submittedName>
        <fullName evidence="1">Cleavage polyadenylation factor subunit clp1</fullName>
        <ecNumber evidence="1">2.7.1.78</ecNumber>
    </submittedName>
</protein>
<accession>A0ACC1HMM0</accession>
<keyword evidence="1" id="KW-0808">Transferase</keyword>
<dbReference type="Proteomes" id="UP001145114">
    <property type="component" value="Unassembled WGS sequence"/>
</dbReference>